<reference evidence="2" key="1">
    <citation type="submission" date="2021-01" db="EMBL/GenBank/DDBJ databases">
        <title>Whole genome shotgun sequence of Actinocatenispora rupis NBRC 107355.</title>
        <authorList>
            <person name="Komaki H."/>
            <person name="Tamura T."/>
        </authorList>
    </citation>
    <scope>NUCLEOTIDE SEQUENCE</scope>
    <source>
        <strain evidence="2">NBRC 107355</strain>
    </source>
</reference>
<gene>
    <name evidence="2" type="ORF">Aru02nite_24010</name>
</gene>
<dbReference type="InterPro" id="IPR029063">
    <property type="entry name" value="SAM-dependent_MTases_sf"/>
</dbReference>
<dbReference type="InterPro" id="IPR013216">
    <property type="entry name" value="Methyltransf_11"/>
</dbReference>
<dbReference type="Gene3D" id="3.40.50.150">
    <property type="entry name" value="Vaccinia Virus protein VP39"/>
    <property type="match status" value="1"/>
</dbReference>
<organism evidence="2 3">
    <name type="scientific">Actinocatenispora rupis</name>
    <dbReference type="NCBI Taxonomy" id="519421"/>
    <lineage>
        <taxon>Bacteria</taxon>
        <taxon>Bacillati</taxon>
        <taxon>Actinomycetota</taxon>
        <taxon>Actinomycetes</taxon>
        <taxon>Micromonosporales</taxon>
        <taxon>Micromonosporaceae</taxon>
        <taxon>Actinocatenispora</taxon>
    </lineage>
</organism>
<dbReference type="SUPFAM" id="SSF53335">
    <property type="entry name" value="S-adenosyl-L-methionine-dependent methyltransferases"/>
    <property type="match status" value="1"/>
</dbReference>
<dbReference type="AlphaFoldDB" id="A0A8J3NC96"/>
<dbReference type="EMBL" id="BOMB01000012">
    <property type="protein sequence ID" value="GID11512.1"/>
    <property type="molecule type" value="Genomic_DNA"/>
</dbReference>
<protein>
    <recommendedName>
        <fullName evidence="1">Methyltransferase type 11 domain-containing protein</fullName>
    </recommendedName>
</protein>
<comment type="caution">
    <text evidence="2">The sequence shown here is derived from an EMBL/GenBank/DDBJ whole genome shotgun (WGS) entry which is preliminary data.</text>
</comment>
<evidence type="ECO:0000313" key="2">
    <source>
        <dbReference type="EMBL" id="GID11512.1"/>
    </source>
</evidence>
<sequence length="239" mass="26021">MVSTPPPWDYRALIDAAAGPDTATLLDLGTGGGEWLAGWLDGRTTALPRVVAAESWPPNVPVAGRRLAPLGVTVVHTDGALDNVDQGPADRSGRLPFRGASFDAVVNRHSSYRPEEVARVLRPGGTFVTQQVAAGDGTLHRLLDLPVPPAGDWTLRYAVNQAAEGGLTVVDAGVGADVTTYHDVAPLAWYLRQVPWAVPGYDPVRDPDRLRRVQRYIDTHGPLEIRRHHFWLRAIRRTD</sequence>
<evidence type="ECO:0000313" key="3">
    <source>
        <dbReference type="Proteomes" id="UP000612808"/>
    </source>
</evidence>
<dbReference type="GO" id="GO:0008757">
    <property type="term" value="F:S-adenosylmethionine-dependent methyltransferase activity"/>
    <property type="evidence" value="ECO:0007669"/>
    <property type="project" value="InterPro"/>
</dbReference>
<dbReference type="InterPro" id="IPR052939">
    <property type="entry name" value="23S_rRNA_MeTrnsfrase_RlmA"/>
</dbReference>
<accession>A0A8J3NC96</accession>
<name>A0A8J3NC96_9ACTN</name>
<dbReference type="Pfam" id="PF08241">
    <property type="entry name" value="Methyltransf_11"/>
    <property type="match status" value="1"/>
</dbReference>
<keyword evidence="3" id="KW-1185">Reference proteome</keyword>
<feature type="domain" description="Methyltransferase type 11" evidence="1">
    <location>
        <begin position="26"/>
        <end position="128"/>
    </location>
</feature>
<evidence type="ECO:0000259" key="1">
    <source>
        <dbReference type="Pfam" id="PF08241"/>
    </source>
</evidence>
<dbReference type="Proteomes" id="UP000612808">
    <property type="component" value="Unassembled WGS sequence"/>
</dbReference>
<dbReference type="PANTHER" id="PTHR43460:SF1">
    <property type="entry name" value="METHYLTRANSFERASE TYPE 11 DOMAIN-CONTAINING PROTEIN"/>
    <property type="match status" value="1"/>
</dbReference>
<proteinExistence type="predicted"/>
<dbReference type="PANTHER" id="PTHR43460">
    <property type="entry name" value="METHYLTRANSFERASE"/>
    <property type="match status" value="1"/>
</dbReference>